<name>A0ABM1ELM0_PRICU</name>
<dbReference type="InterPro" id="IPR043128">
    <property type="entry name" value="Rev_trsase/Diguanyl_cyclase"/>
</dbReference>
<dbReference type="Gene3D" id="3.30.70.270">
    <property type="match status" value="2"/>
</dbReference>
<organism evidence="3 4">
    <name type="scientific">Priapulus caudatus</name>
    <name type="common">Priapulid worm</name>
    <dbReference type="NCBI Taxonomy" id="37621"/>
    <lineage>
        <taxon>Eukaryota</taxon>
        <taxon>Metazoa</taxon>
        <taxon>Ecdysozoa</taxon>
        <taxon>Scalidophora</taxon>
        <taxon>Priapulida</taxon>
        <taxon>Priapulimorpha</taxon>
        <taxon>Priapulimorphida</taxon>
        <taxon>Priapulidae</taxon>
        <taxon>Priapulus</taxon>
    </lineage>
</organism>
<dbReference type="PANTHER" id="PTHR37984:SF7">
    <property type="entry name" value="INTEGRASE CATALYTIC DOMAIN-CONTAINING PROTEIN"/>
    <property type="match status" value="1"/>
</dbReference>
<dbReference type="InterPro" id="IPR050951">
    <property type="entry name" value="Retrovirus_Pol_polyprotein"/>
</dbReference>
<dbReference type="Pfam" id="PF17919">
    <property type="entry name" value="RT_RNaseH_2"/>
    <property type="match status" value="1"/>
</dbReference>
<keyword evidence="3" id="KW-1185">Reference proteome</keyword>
<feature type="compositionally biased region" description="Basic residues" evidence="1">
    <location>
        <begin position="107"/>
        <end position="124"/>
    </location>
</feature>
<feature type="compositionally biased region" description="Polar residues" evidence="1">
    <location>
        <begin position="127"/>
        <end position="142"/>
    </location>
</feature>
<accession>A0ABM1ELM0</accession>
<protein>
    <submittedName>
        <fullName evidence="4">Uncharacterized protein LOC106813467</fullName>
    </submittedName>
</protein>
<feature type="compositionally biased region" description="Basic and acidic residues" evidence="1">
    <location>
        <begin position="48"/>
        <end position="57"/>
    </location>
</feature>
<dbReference type="CDD" id="cd05481">
    <property type="entry name" value="retropepsin_like_LTR_1"/>
    <property type="match status" value="1"/>
</dbReference>
<evidence type="ECO:0000259" key="2">
    <source>
        <dbReference type="PROSITE" id="PS50878"/>
    </source>
</evidence>
<dbReference type="RefSeq" id="XP_014673091.1">
    <property type="nucleotide sequence ID" value="XM_014817605.1"/>
</dbReference>
<proteinExistence type="predicted"/>
<evidence type="ECO:0000256" key="1">
    <source>
        <dbReference type="SAM" id="MobiDB-lite"/>
    </source>
</evidence>
<dbReference type="InterPro" id="IPR043502">
    <property type="entry name" value="DNA/RNA_pol_sf"/>
</dbReference>
<dbReference type="Pfam" id="PF00078">
    <property type="entry name" value="RVT_1"/>
    <property type="match status" value="1"/>
</dbReference>
<dbReference type="CDD" id="cd01647">
    <property type="entry name" value="RT_LTR"/>
    <property type="match status" value="1"/>
</dbReference>
<reference evidence="4" key="1">
    <citation type="submission" date="2025-08" db="UniProtKB">
        <authorList>
            <consortium name="RefSeq"/>
        </authorList>
    </citation>
    <scope>IDENTIFICATION</scope>
</reference>
<feature type="region of interest" description="Disordered" evidence="1">
    <location>
        <begin position="42"/>
        <end position="68"/>
    </location>
</feature>
<dbReference type="PANTHER" id="PTHR37984">
    <property type="entry name" value="PROTEIN CBG26694"/>
    <property type="match status" value="1"/>
</dbReference>
<dbReference type="PROSITE" id="PS50878">
    <property type="entry name" value="RT_POL"/>
    <property type="match status" value="1"/>
</dbReference>
<dbReference type="InterPro" id="IPR041577">
    <property type="entry name" value="RT_RNaseH_2"/>
</dbReference>
<feature type="region of interest" description="Disordered" evidence="1">
    <location>
        <begin position="96"/>
        <end position="147"/>
    </location>
</feature>
<dbReference type="Gene3D" id="3.10.10.10">
    <property type="entry name" value="HIV Type 1 Reverse Transcriptase, subunit A, domain 1"/>
    <property type="match status" value="1"/>
</dbReference>
<feature type="domain" description="Reverse transcriptase" evidence="2">
    <location>
        <begin position="378"/>
        <end position="556"/>
    </location>
</feature>
<sequence>MTLEQAINYGRAFEASMSHMEKLSVVHRDNMASGTASVHAFRRRDRAHRGNDRDDTQNCRNCGKKHPQRKCPPYGTVCGACGITNHWAQCCMRKNRNKNRNSGTGHSKSRDRRSLRRDHGRSKGLSRVNSNVHSLNQQSQSEYESENVGQAFDRMKFSSIGVGAVTQPSHIGENRDEIFSDLDIIVPGRKDRNASLKVKVDTGAQGNTLPIRIFRRMCPQMLTPDGYPRADRVRNRAMTLQTLTAYNDTTIKHYGSIGLPCSHNNKNVVAEFYIVECDGPAILGLLSSLALKLVSVHCAITAKPQKPVASQRPGIPAIRSVRDLQGLYPDQFDKIGNFPGEYHIMVDPNIPPVVHAPRKTPIQMKDEINTQLDQLVKQGVIRRVTEPSEWVSSLTYSRKADGSLRICLDPKELNRAILRSHNNTPTLEEITHRFNGARVFSKLDAKNGYWSIKLDAESQLLTTFNTPFGRHCFCRCPFGLVMSQDVFQRKMDEILDQVGEGALGIADDIAVYAENQAKHDQVLHKLMRVTKERGLMFNSGKCQINVPFIKFFGMVYDADGAHPDPDKIDDIKAMPPPENKTAMQEFLGLATYMSPFIPRLSDHTCHLREMLKRDVVFDWSPAHQEAFDKIKQLICNNVTLAYYDPAKETVLQVDASLKGLGAALIQDNRPIMFASKSLSDTEQRYANIERELLAAVFAVERFHTFLYGRHFKIESDHKPLEMISLKNLTSAPPRLQRMVMHLQGYDFTIRYRPGPDMLLADCLSRQPNQRKRTTIDLDVKVFHVQFSTSKIQQLREESNKDAILCALRDVIIAGWPDERRGLPTPLRVYWSFRDELSVENGLIMKGQRVMIPENGYVSNGTIFVYATKGSNSTLYPRGTECNVCTRI</sequence>
<dbReference type="Gene3D" id="3.10.20.370">
    <property type="match status" value="1"/>
</dbReference>
<dbReference type="CDD" id="cd09274">
    <property type="entry name" value="RNase_HI_RT_Ty3"/>
    <property type="match status" value="1"/>
</dbReference>
<dbReference type="GeneID" id="106813467"/>
<evidence type="ECO:0000313" key="3">
    <source>
        <dbReference type="Proteomes" id="UP000695022"/>
    </source>
</evidence>
<dbReference type="Proteomes" id="UP000695022">
    <property type="component" value="Unplaced"/>
</dbReference>
<dbReference type="SUPFAM" id="SSF56672">
    <property type="entry name" value="DNA/RNA polymerases"/>
    <property type="match status" value="1"/>
</dbReference>
<gene>
    <name evidence="4" type="primary">LOC106813467</name>
</gene>
<evidence type="ECO:0000313" key="4">
    <source>
        <dbReference type="RefSeq" id="XP_014673091.1"/>
    </source>
</evidence>
<dbReference type="InterPro" id="IPR000477">
    <property type="entry name" value="RT_dom"/>
</dbReference>